<accession>A0A5D0TS91</accession>
<dbReference type="EMBL" id="VSFF01000016">
    <property type="protein sequence ID" value="TYC08573.1"/>
    <property type="molecule type" value="Genomic_DNA"/>
</dbReference>
<proteinExistence type="predicted"/>
<protein>
    <submittedName>
        <fullName evidence="2">Uncharacterized protein</fullName>
    </submittedName>
</protein>
<evidence type="ECO:0000256" key="1">
    <source>
        <dbReference type="SAM" id="MobiDB-lite"/>
    </source>
</evidence>
<name>A0A5D0TS91_9ACTN</name>
<feature type="region of interest" description="Disordered" evidence="1">
    <location>
        <begin position="98"/>
        <end position="120"/>
    </location>
</feature>
<keyword evidence="3" id="KW-1185">Reference proteome</keyword>
<dbReference type="Proteomes" id="UP000322634">
    <property type="component" value="Unassembled WGS sequence"/>
</dbReference>
<reference evidence="2 3" key="1">
    <citation type="submission" date="2019-08" db="EMBL/GenBank/DDBJ databases">
        <title>Actinomadura sp. nov. CYP1-5 isolated from mountain soil.</title>
        <authorList>
            <person name="Songsumanus A."/>
            <person name="Kuncharoen N."/>
            <person name="Kudo T."/>
            <person name="Yuki M."/>
            <person name="Igarashi Y."/>
            <person name="Tanasupawat S."/>
        </authorList>
    </citation>
    <scope>NUCLEOTIDE SEQUENCE [LARGE SCALE GENOMIC DNA]</scope>
    <source>
        <strain evidence="2 3">GKU157</strain>
    </source>
</reference>
<gene>
    <name evidence="2" type="ORF">FXF65_37400</name>
</gene>
<dbReference type="AlphaFoldDB" id="A0A5D0TS91"/>
<sequence>MIEAVLWLWPASIEKEEKSMSNATLPVGVEGRATSYEAADKAAIGASMVRLAVLEPAPAHGPLTRHELISRHHRLPVVEPDPPKASGAVIRTRPRKLRHLGLIGNQPRKGQPGFDDSAEH</sequence>
<evidence type="ECO:0000313" key="3">
    <source>
        <dbReference type="Proteomes" id="UP000322634"/>
    </source>
</evidence>
<dbReference type="RefSeq" id="WP_148354849.1">
    <property type="nucleotide sequence ID" value="NZ_JBHSBF010000002.1"/>
</dbReference>
<organism evidence="2 3">
    <name type="scientific">Actinomadura syzygii</name>
    <dbReference type="NCBI Taxonomy" id="1427538"/>
    <lineage>
        <taxon>Bacteria</taxon>
        <taxon>Bacillati</taxon>
        <taxon>Actinomycetota</taxon>
        <taxon>Actinomycetes</taxon>
        <taxon>Streptosporangiales</taxon>
        <taxon>Thermomonosporaceae</taxon>
        <taxon>Actinomadura</taxon>
    </lineage>
</organism>
<evidence type="ECO:0000313" key="2">
    <source>
        <dbReference type="EMBL" id="TYC08573.1"/>
    </source>
</evidence>
<comment type="caution">
    <text evidence="2">The sequence shown here is derived from an EMBL/GenBank/DDBJ whole genome shotgun (WGS) entry which is preliminary data.</text>
</comment>